<proteinExistence type="predicted"/>
<dbReference type="PROSITE" id="PS50819">
    <property type="entry name" value="INTEIN_ENDONUCLEASE"/>
    <property type="match status" value="1"/>
</dbReference>
<comment type="caution">
    <text evidence="3">The sequence shown here is derived from an EMBL/GenBank/DDBJ whole genome shotgun (WGS) entry which is preliminary data.</text>
</comment>
<reference evidence="3" key="1">
    <citation type="journal article" date="2018" name="Genome Biol.">
        <title>SKESA: strategic k-mer extension for scrupulous assemblies.</title>
        <authorList>
            <person name="Souvorov A."/>
            <person name="Agarwala R."/>
            <person name="Lipman D.J."/>
        </authorList>
    </citation>
    <scope>NUCLEOTIDE SEQUENCE</scope>
    <source>
        <strain evidence="3">MA.CK_00/00001968</strain>
    </source>
</reference>
<protein>
    <recommendedName>
        <fullName evidence="2">DOD-type homing endonuclease domain-containing protein</fullName>
    </recommendedName>
</protein>
<dbReference type="Pfam" id="PF14528">
    <property type="entry name" value="LAGLIDADG_3"/>
    <property type="match status" value="1"/>
</dbReference>
<feature type="region of interest" description="Disordered" evidence="1">
    <location>
        <begin position="1"/>
        <end position="26"/>
    </location>
</feature>
<accession>A0A743SRA7</accession>
<organism evidence="3">
    <name type="scientific">Salmonella enterica</name>
    <name type="common">Salmonella choleraesuis</name>
    <dbReference type="NCBI Taxonomy" id="28901"/>
    <lineage>
        <taxon>Bacteria</taxon>
        <taxon>Pseudomonadati</taxon>
        <taxon>Pseudomonadota</taxon>
        <taxon>Gammaproteobacteria</taxon>
        <taxon>Enterobacterales</taxon>
        <taxon>Enterobacteriaceae</taxon>
        <taxon>Salmonella</taxon>
    </lineage>
</organism>
<name>A0A743SRA7_SALER</name>
<dbReference type="InterPro" id="IPR036844">
    <property type="entry name" value="Hint_dom_sf"/>
</dbReference>
<dbReference type="InterPro" id="IPR004860">
    <property type="entry name" value="LAGLIDADG_dom"/>
</dbReference>
<gene>
    <name evidence="3" type="ORF">G9F27_003903</name>
</gene>
<evidence type="ECO:0000313" key="3">
    <source>
        <dbReference type="EMBL" id="HAF2129663.1"/>
    </source>
</evidence>
<feature type="domain" description="DOD-type homing endonuclease" evidence="2">
    <location>
        <begin position="217"/>
        <end position="271"/>
    </location>
</feature>
<dbReference type="GO" id="GO:0004519">
    <property type="term" value="F:endonuclease activity"/>
    <property type="evidence" value="ECO:0007669"/>
    <property type="project" value="InterPro"/>
</dbReference>
<feature type="compositionally biased region" description="Polar residues" evidence="1">
    <location>
        <begin position="8"/>
        <end position="18"/>
    </location>
</feature>
<dbReference type="InterPro" id="IPR004042">
    <property type="entry name" value="Intein_endonuc_central"/>
</dbReference>
<dbReference type="InterPro" id="IPR027434">
    <property type="entry name" value="Homing_endonucl"/>
</dbReference>
<dbReference type="SUPFAM" id="SSF51294">
    <property type="entry name" value="Hedgehog/intein (Hint) domain"/>
    <property type="match status" value="1"/>
</dbReference>
<dbReference type="EMBL" id="DAAUQX010000041">
    <property type="protein sequence ID" value="HAF2129663.1"/>
    <property type="molecule type" value="Genomic_DNA"/>
</dbReference>
<evidence type="ECO:0000256" key="1">
    <source>
        <dbReference type="SAM" id="MobiDB-lite"/>
    </source>
</evidence>
<dbReference type="Gene3D" id="3.10.28.10">
    <property type="entry name" value="Homing endonucleases"/>
    <property type="match status" value="1"/>
</dbReference>
<evidence type="ECO:0000259" key="2">
    <source>
        <dbReference type="PROSITE" id="PS50819"/>
    </source>
</evidence>
<dbReference type="SUPFAM" id="SSF55608">
    <property type="entry name" value="Homing endonucleases"/>
    <property type="match status" value="1"/>
</dbReference>
<sequence>MENRLSHKNNLMTEQKNNFNDRTEPCRQNDDVFADISLSEGGDARRSGAAGGCFTKDTLVSTSEGPFHLGRLHHLNKKPAVVTRDGSVLTSGGVGSGGVREIFGLLTDSSYIKGTASQRVLRINPDCTSEMTELSDLRKGDFIVYQKGVLGYDIPEYNDEYLDVSDALELGRHISNMSRDNVQVSEQYCTDKFYNKSGYFSLNIFNTLNKFNNFVFRVPEKLLCAPADFIAAYLRGYFDGGTRFHLNRITATAACRELASDIVYLLSLFGINGQITKTRENFEVIVRDAGDIERFIRNIGFLNKHDFSGSRSEPVSTGINYEGLCDEYNQKASALSQEVNVLPDTITELMESLDAYKESFILLEMESKFKTLKSLSHTGCKATEVTEYAKYTGRDEVFSVINVDEKHTWCANGIIVSDSIHDMNLTSLKYHKDDYSTG</sequence>
<reference evidence="3" key="2">
    <citation type="submission" date="2020-02" db="EMBL/GenBank/DDBJ databases">
        <authorList>
            <consortium name="NCBI Pathogen Detection Project"/>
        </authorList>
    </citation>
    <scope>NUCLEOTIDE SEQUENCE</scope>
    <source>
        <strain evidence="3">MA.CK_00/00001968</strain>
    </source>
</reference>
<dbReference type="AlphaFoldDB" id="A0A743SRA7"/>